<accession>A0ACC1MZB7</accession>
<reference evidence="1" key="1">
    <citation type="submission" date="2022-08" db="EMBL/GenBank/DDBJ databases">
        <title>Genome Sequence of Lecanicillium fungicola.</title>
        <authorList>
            <person name="Buettner E."/>
        </authorList>
    </citation>
    <scope>NUCLEOTIDE SEQUENCE</scope>
    <source>
        <strain evidence="1">Babe33</strain>
    </source>
</reference>
<keyword evidence="2" id="KW-1185">Reference proteome</keyword>
<evidence type="ECO:0000313" key="2">
    <source>
        <dbReference type="Proteomes" id="UP001143910"/>
    </source>
</evidence>
<gene>
    <name evidence="1" type="ORF">NQ176_g7312</name>
</gene>
<proteinExistence type="predicted"/>
<organism evidence="1 2">
    <name type="scientific">Zarea fungicola</name>
    <dbReference type="NCBI Taxonomy" id="93591"/>
    <lineage>
        <taxon>Eukaryota</taxon>
        <taxon>Fungi</taxon>
        <taxon>Dikarya</taxon>
        <taxon>Ascomycota</taxon>
        <taxon>Pezizomycotina</taxon>
        <taxon>Sordariomycetes</taxon>
        <taxon>Hypocreomycetidae</taxon>
        <taxon>Hypocreales</taxon>
        <taxon>Cordycipitaceae</taxon>
        <taxon>Zarea</taxon>
    </lineage>
</organism>
<evidence type="ECO:0000313" key="1">
    <source>
        <dbReference type="EMBL" id="KAJ2972164.1"/>
    </source>
</evidence>
<name>A0ACC1MZB7_9HYPO</name>
<dbReference type="Proteomes" id="UP001143910">
    <property type="component" value="Unassembled WGS sequence"/>
</dbReference>
<protein>
    <submittedName>
        <fullName evidence="1">Uncharacterized protein</fullName>
    </submittedName>
</protein>
<dbReference type="EMBL" id="JANJQO010001203">
    <property type="protein sequence ID" value="KAJ2972164.1"/>
    <property type="molecule type" value="Genomic_DNA"/>
</dbReference>
<sequence>MGTANDISVVDAGHDAEHNTVLTEKTLVAEAQAGFVGDKELGPWEAVKTHPNAVMWSLVMALCVIMEGYDTALLGNFFAYPAFQTKFGRFVGVTPATPSGYQLTAAWQAGASQAPGVGSWFGSILNGWLVSRYGQRRVVIGALFVLIGGIFLPFFAPNLAVLTAGEVICGFPWAIIATCAPSYASEVLPTSLRTYLTSFTNMSFIFGQLIATALIKGLANHTSEWAYRIPFAVQWVWPCILIPLVYFAPESPWYLVRMGRLEEAEKSLRRLQSKKATHISPKQTLATIIHTDNYEERQNIGTSYWDCFRGAELRRTEIAAMVFAGQIFCGINFAYNSSYFFEQVGLGTSTTFSLGLGGTFLALVGCFLNWFAFMPYFGRRTIYLWGMVGMCLCLLIIGILNPWTERKSVSYAQAVLTLVWTFIFQLSVGQLGWAIPAEVGSTRLRQKTICIAKNINGIAGIVIGILQQYLMNPQAWNVKGYVGFVWGGTCLLTVVWAYFRLPETWNRSYEELDILFARNIPARKFATTEVDMFDE</sequence>
<comment type="caution">
    <text evidence="1">The sequence shown here is derived from an EMBL/GenBank/DDBJ whole genome shotgun (WGS) entry which is preliminary data.</text>
</comment>